<evidence type="ECO:0000256" key="1">
    <source>
        <dbReference type="SAM" id="Phobius"/>
    </source>
</evidence>
<keyword evidence="1" id="KW-0472">Membrane</keyword>
<comment type="caution">
    <text evidence="2">The sequence shown here is derived from an EMBL/GenBank/DDBJ whole genome shotgun (WGS) entry which is preliminary data.</text>
</comment>
<reference evidence="2 3" key="1">
    <citation type="submission" date="2018-10" db="EMBL/GenBank/DDBJ databases">
        <title>Genomic Encyclopedia of Archaeal and Bacterial Type Strains, Phase II (KMG-II): from individual species to whole genera.</title>
        <authorList>
            <person name="Goeker M."/>
        </authorList>
    </citation>
    <scope>NUCLEOTIDE SEQUENCE [LARGE SCALE GENOMIC DNA]</scope>
    <source>
        <strain evidence="2 3">DSM 25217</strain>
    </source>
</reference>
<name>A0A3M0CQU7_9PROT</name>
<organism evidence="2 3">
    <name type="scientific">Eilatimonas milleporae</name>
    <dbReference type="NCBI Taxonomy" id="911205"/>
    <lineage>
        <taxon>Bacteria</taxon>
        <taxon>Pseudomonadati</taxon>
        <taxon>Pseudomonadota</taxon>
        <taxon>Alphaproteobacteria</taxon>
        <taxon>Kordiimonadales</taxon>
        <taxon>Kordiimonadaceae</taxon>
        <taxon>Eilatimonas</taxon>
    </lineage>
</organism>
<dbReference type="AlphaFoldDB" id="A0A3M0CQU7"/>
<keyword evidence="1" id="KW-1133">Transmembrane helix</keyword>
<gene>
    <name evidence="2" type="ORF">BXY39_0432</name>
</gene>
<feature type="transmembrane region" description="Helical" evidence="1">
    <location>
        <begin position="6"/>
        <end position="25"/>
    </location>
</feature>
<dbReference type="Proteomes" id="UP000271227">
    <property type="component" value="Unassembled WGS sequence"/>
</dbReference>
<dbReference type="EMBL" id="REFR01000009">
    <property type="protein sequence ID" value="RMB11944.1"/>
    <property type="molecule type" value="Genomic_DNA"/>
</dbReference>
<accession>A0A3M0CQU7</accession>
<protein>
    <submittedName>
        <fullName evidence="2">Uncharacterized protein</fullName>
    </submittedName>
</protein>
<evidence type="ECO:0000313" key="3">
    <source>
        <dbReference type="Proteomes" id="UP000271227"/>
    </source>
</evidence>
<dbReference type="InParanoid" id="A0A3M0CQU7"/>
<sequence length="128" mass="14183">MRDLKVYIVYPVIVFVIGGMLVTYLSGITYDDIQRVVFGGFSSVRIKAEPYGGELNPTNAIHCNTNERLIGCQAIHYPTGRPCNTEIADVGGVQSCRPAMVCMAANNIEDYMETTFESKWSLIIHCAQ</sequence>
<keyword evidence="3" id="KW-1185">Reference proteome</keyword>
<proteinExistence type="predicted"/>
<evidence type="ECO:0000313" key="2">
    <source>
        <dbReference type="EMBL" id="RMB11944.1"/>
    </source>
</evidence>
<keyword evidence="1" id="KW-0812">Transmembrane</keyword>
<dbReference type="RefSeq" id="WP_147453436.1">
    <property type="nucleotide sequence ID" value="NZ_REFR01000009.1"/>
</dbReference>